<sequence>MHLCTPIFMGRVGLIYYLVASFVEGLGGSIPTKTSRAVTHLFLCLVSLVTRQLFLRLRGSGITFCPHEAYKSRSPRSHSEPSLPSFIPHYFYHLICLSRYLSFYCSVCS</sequence>
<gene>
    <name evidence="1" type="ORF">BJ212DRAFT_1324554</name>
</gene>
<dbReference type="AlphaFoldDB" id="A0A9P7EJC4"/>
<organism evidence="1 2">
    <name type="scientific">Suillus subaureus</name>
    <dbReference type="NCBI Taxonomy" id="48587"/>
    <lineage>
        <taxon>Eukaryota</taxon>
        <taxon>Fungi</taxon>
        <taxon>Dikarya</taxon>
        <taxon>Basidiomycota</taxon>
        <taxon>Agaricomycotina</taxon>
        <taxon>Agaricomycetes</taxon>
        <taxon>Agaricomycetidae</taxon>
        <taxon>Boletales</taxon>
        <taxon>Suillineae</taxon>
        <taxon>Suillaceae</taxon>
        <taxon>Suillus</taxon>
    </lineage>
</organism>
<evidence type="ECO:0000313" key="2">
    <source>
        <dbReference type="Proteomes" id="UP000807769"/>
    </source>
</evidence>
<dbReference type="RefSeq" id="XP_041197550.1">
    <property type="nucleotide sequence ID" value="XM_041334533.1"/>
</dbReference>
<accession>A0A9P7EJC4</accession>
<dbReference type="OrthoDB" id="10621087at2759"/>
<evidence type="ECO:0000313" key="1">
    <source>
        <dbReference type="EMBL" id="KAG1823490.1"/>
    </source>
</evidence>
<comment type="caution">
    <text evidence="1">The sequence shown here is derived from an EMBL/GenBank/DDBJ whole genome shotgun (WGS) entry which is preliminary data.</text>
</comment>
<proteinExistence type="predicted"/>
<dbReference type="Proteomes" id="UP000807769">
    <property type="component" value="Unassembled WGS sequence"/>
</dbReference>
<keyword evidence="2" id="KW-1185">Reference proteome</keyword>
<reference evidence="1" key="1">
    <citation type="journal article" date="2020" name="New Phytol.">
        <title>Comparative genomics reveals dynamic genome evolution in host specialist ectomycorrhizal fungi.</title>
        <authorList>
            <person name="Lofgren L.A."/>
            <person name="Nguyen N.H."/>
            <person name="Vilgalys R."/>
            <person name="Ruytinx J."/>
            <person name="Liao H.L."/>
            <person name="Branco S."/>
            <person name="Kuo A."/>
            <person name="LaButti K."/>
            <person name="Lipzen A."/>
            <person name="Andreopoulos W."/>
            <person name="Pangilinan J."/>
            <person name="Riley R."/>
            <person name="Hundley H."/>
            <person name="Na H."/>
            <person name="Barry K."/>
            <person name="Grigoriev I.V."/>
            <person name="Stajich J.E."/>
            <person name="Kennedy P.G."/>
        </authorList>
    </citation>
    <scope>NUCLEOTIDE SEQUENCE</scope>
    <source>
        <strain evidence="1">MN1</strain>
    </source>
</reference>
<dbReference type="GeneID" id="64628550"/>
<name>A0A9P7EJC4_9AGAM</name>
<protein>
    <submittedName>
        <fullName evidence="1">Uncharacterized protein</fullName>
    </submittedName>
</protein>
<dbReference type="EMBL" id="JABBWG010000004">
    <property type="protein sequence ID" value="KAG1823490.1"/>
    <property type="molecule type" value="Genomic_DNA"/>
</dbReference>